<keyword evidence="2" id="KW-0547">Nucleotide-binding</keyword>
<sequence>MNKSEFRKKSLIKLRKIAKSPNRYKIDKIIIQKIYNYIKKINAKNLMLYIPLEIEVDIMPLIVRLRREKRDIFVPFMEGKSFRLVKYRLPLEVKKFRVKEPRISREYNKKIDLAIVPIVGTDKSMRRVGFGKGMYDRFYEKKSKNIKKTVFVMRILSYSRDIITDDYDVQGEIVISNSRSMKLEC</sequence>
<dbReference type="InterPro" id="IPR002698">
    <property type="entry name" value="FTHF_cligase"/>
</dbReference>
<dbReference type="InterPro" id="IPR024185">
    <property type="entry name" value="FTHF_cligase-like_sf"/>
</dbReference>
<keyword evidence="4" id="KW-0436">Ligase</keyword>
<dbReference type="InterPro" id="IPR037171">
    <property type="entry name" value="NagB/RpiA_transferase-like"/>
</dbReference>
<organism evidence="4">
    <name type="scientific">hydrothermal vent metagenome</name>
    <dbReference type="NCBI Taxonomy" id="652676"/>
    <lineage>
        <taxon>unclassified sequences</taxon>
        <taxon>metagenomes</taxon>
        <taxon>ecological metagenomes</taxon>
    </lineage>
</organism>
<dbReference type="GO" id="GO:0005524">
    <property type="term" value="F:ATP binding"/>
    <property type="evidence" value="ECO:0007669"/>
    <property type="project" value="UniProtKB-KW"/>
</dbReference>
<protein>
    <submittedName>
        <fullName evidence="4">5-formyltetrahydrofolate cyclo-ligase</fullName>
        <ecNumber evidence="4">6.3.3.2</ecNumber>
    </submittedName>
</protein>
<keyword evidence="3" id="KW-0067">ATP-binding</keyword>
<proteinExistence type="inferred from homology"/>
<dbReference type="GO" id="GO:0035999">
    <property type="term" value="P:tetrahydrofolate interconversion"/>
    <property type="evidence" value="ECO:0007669"/>
    <property type="project" value="TreeGrafter"/>
</dbReference>
<dbReference type="SUPFAM" id="SSF100950">
    <property type="entry name" value="NagB/RpiA/CoA transferase-like"/>
    <property type="match status" value="1"/>
</dbReference>
<evidence type="ECO:0000256" key="3">
    <source>
        <dbReference type="ARBA" id="ARBA00022840"/>
    </source>
</evidence>
<dbReference type="NCBIfam" id="TIGR02727">
    <property type="entry name" value="MTHFS_bact"/>
    <property type="match status" value="1"/>
</dbReference>
<dbReference type="EMBL" id="FRYL01000011">
    <property type="protein sequence ID" value="SHO80479.1"/>
    <property type="molecule type" value="Genomic_DNA"/>
</dbReference>
<dbReference type="PIRSF" id="PIRSF006806">
    <property type="entry name" value="FTHF_cligase"/>
    <property type="match status" value="1"/>
</dbReference>
<dbReference type="AlphaFoldDB" id="A0A1W1EHZ2"/>
<accession>A0A1W1EHZ2</accession>
<dbReference type="EC" id="6.3.3.2" evidence="4"/>
<name>A0A1W1EHZ2_9ZZZZ</name>
<gene>
    <name evidence="4" type="ORF">MNB_SV-15-1347</name>
</gene>
<evidence type="ECO:0000313" key="4">
    <source>
        <dbReference type="EMBL" id="SHO80479.1"/>
    </source>
</evidence>
<evidence type="ECO:0000256" key="1">
    <source>
        <dbReference type="ARBA" id="ARBA00010638"/>
    </source>
</evidence>
<reference evidence="4" key="1">
    <citation type="submission" date="2016-10" db="EMBL/GenBank/DDBJ databases">
        <authorList>
            <person name="de Groot N.N."/>
        </authorList>
    </citation>
    <scope>NUCLEOTIDE SEQUENCE</scope>
</reference>
<dbReference type="Gene3D" id="3.40.50.10420">
    <property type="entry name" value="NagB/RpiA/CoA transferase-like"/>
    <property type="match status" value="1"/>
</dbReference>
<dbReference type="GO" id="GO:0009396">
    <property type="term" value="P:folic acid-containing compound biosynthetic process"/>
    <property type="evidence" value="ECO:0007669"/>
    <property type="project" value="TreeGrafter"/>
</dbReference>
<dbReference type="PANTHER" id="PTHR23407:SF1">
    <property type="entry name" value="5-FORMYLTETRAHYDROFOLATE CYCLO-LIGASE"/>
    <property type="match status" value="1"/>
</dbReference>
<dbReference type="GO" id="GO:0030272">
    <property type="term" value="F:5-formyltetrahydrofolate cyclo-ligase activity"/>
    <property type="evidence" value="ECO:0007669"/>
    <property type="project" value="UniProtKB-EC"/>
</dbReference>
<evidence type="ECO:0000256" key="2">
    <source>
        <dbReference type="ARBA" id="ARBA00022741"/>
    </source>
</evidence>
<dbReference type="Pfam" id="PF01812">
    <property type="entry name" value="5-FTHF_cyc-lig"/>
    <property type="match status" value="1"/>
</dbReference>
<comment type="similarity">
    <text evidence="1">Belongs to the 5-formyltetrahydrofolate cyclo-ligase family.</text>
</comment>
<dbReference type="PANTHER" id="PTHR23407">
    <property type="entry name" value="ATPASE INHIBITOR/5-FORMYLTETRAHYDROFOLATE CYCLO-LIGASE"/>
    <property type="match status" value="1"/>
</dbReference>